<evidence type="ECO:0000313" key="3">
    <source>
        <dbReference type="Proteomes" id="UP000199542"/>
    </source>
</evidence>
<feature type="transmembrane region" description="Helical" evidence="1">
    <location>
        <begin position="98"/>
        <end position="117"/>
    </location>
</feature>
<feature type="transmembrane region" description="Helical" evidence="1">
    <location>
        <begin position="137"/>
        <end position="154"/>
    </location>
</feature>
<sequence length="219" mass="22595">MNDHRRPVGRTTDDLIKGLAMQAGKGSSGTPSLSIVLPATVIFSILAAISVVLLIGGARSDLIQIMPTWTFLFKFIGMILVAAGALQLTRTVVRPGRAVSAMLCLAPGLVFLLSGAVLDRSGFPFLGVRTYSAPNCIGMIVMASIPALAAVLAAMRAGTPTRLRRAGAVAGLLAGSVGGLAYTIACLNDGAAFVALWYSIAIAFVTAIGASVGPRILRW</sequence>
<keyword evidence="1" id="KW-0472">Membrane</keyword>
<dbReference type="Pfam" id="PF06532">
    <property type="entry name" value="NrsF"/>
    <property type="match status" value="1"/>
</dbReference>
<gene>
    <name evidence="2" type="ORF">SAMN02927900_03449</name>
</gene>
<accession>A0A1G4S8X5</accession>
<evidence type="ECO:0000256" key="1">
    <source>
        <dbReference type="SAM" id="Phobius"/>
    </source>
</evidence>
<name>A0A1G4S8X5_9HYPH</name>
<dbReference type="InterPro" id="IPR009495">
    <property type="entry name" value="NrsF"/>
</dbReference>
<dbReference type="AlphaFoldDB" id="A0A1G4S8X5"/>
<feature type="transmembrane region" description="Helical" evidence="1">
    <location>
        <begin position="166"/>
        <end position="185"/>
    </location>
</feature>
<reference evidence="2 3" key="1">
    <citation type="submission" date="2016-10" db="EMBL/GenBank/DDBJ databases">
        <authorList>
            <person name="de Groot N.N."/>
        </authorList>
    </citation>
    <scope>NUCLEOTIDE SEQUENCE [LARGE SCALE GENOMIC DNA]</scope>
    <source>
        <strain evidence="2 3">CGMCC 1.3401</strain>
    </source>
</reference>
<keyword evidence="1" id="KW-0812">Transmembrane</keyword>
<dbReference type="EMBL" id="FMTM01000005">
    <property type="protein sequence ID" value="SCW65461.1"/>
    <property type="molecule type" value="Genomic_DNA"/>
</dbReference>
<dbReference type="RefSeq" id="WP_092586141.1">
    <property type="nucleotide sequence ID" value="NZ_FMTM01000005.1"/>
</dbReference>
<evidence type="ECO:0000313" key="2">
    <source>
        <dbReference type="EMBL" id="SCW65461.1"/>
    </source>
</evidence>
<proteinExistence type="predicted"/>
<feature type="transmembrane region" description="Helical" evidence="1">
    <location>
        <begin position="191"/>
        <end position="213"/>
    </location>
</feature>
<organism evidence="2 3">
    <name type="scientific">Rhizobium mongolense subsp. loessense</name>
    <dbReference type="NCBI Taxonomy" id="158890"/>
    <lineage>
        <taxon>Bacteria</taxon>
        <taxon>Pseudomonadati</taxon>
        <taxon>Pseudomonadota</taxon>
        <taxon>Alphaproteobacteria</taxon>
        <taxon>Hyphomicrobiales</taxon>
        <taxon>Rhizobiaceae</taxon>
        <taxon>Rhizobium/Agrobacterium group</taxon>
        <taxon>Rhizobium</taxon>
    </lineage>
</organism>
<feature type="transmembrane region" description="Helical" evidence="1">
    <location>
        <begin position="35"/>
        <end position="56"/>
    </location>
</feature>
<keyword evidence="1" id="KW-1133">Transmembrane helix</keyword>
<feature type="transmembrane region" description="Helical" evidence="1">
    <location>
        <begin position="68"/>
        <end position="86"/>
    </location>
</feature>
<evidence type="ECO:0008006" key="4">
    <source>
        <dbReference type="Google" id="ProtNLM"/>
    </source>
</evidence>
<protein>
    <recommendedName>
        <fullName evidence="4">DUF1109 domain-containing protein</fullName>
    </recommendedName>
</protein>
<dbReference type="Proteomes" id="UP000199542">
    <property type="component" value="Unassembled WGS sequence"/>
</dbReference>